<dbReference type="Pfam" id="PF13516">
    <property type="entry name" value="LRR_6"/>
    <property type="match status" value="2"/>
</dbReference>
<dbReference type="InterPro" id="IPR006553">
    <property type="entry name" value="Leu-rich_rpt_Cys-con_subtyp"/>
</dbReference>
<protein>
    <submittedName>
        <fullName evidence="1">Uncharacterized protein</fullName>
    </submittedName>
</protein>
<dbReference type="SMART" id="SM00367">
    <property type="entry name" value="LRR_CC"/>
    <property type="match status" value="3"/>
</dbReference>
<dbReference type="InterPro" id="IPR001611">
    <property type="entry name" value="Leu-rich_rpt"/>
</dbReference>
<dbReference type="Gene3D" id="3.80.10.10">
    <property type="entry name" value="Ribonuclease Inhibitor"/>
    <property type="match status" value="2"/>
</dbReference>
<gene>
    <name evidence="1" type="ORF">PIB30_047081</name>
</gene>
<name>A0ABU6WGM9_9FABA</name>
<dbReference type="PANTHER" id="PTHR13318:SF106">
    <property type="entry name" value="F-BOX_LRR-REPEAT PROTEIN 2"/>
    <property type="match status" value="1"/>
</dbReference>
<organism evidence="1 2">
    <name type="scientific">Stylosanthes scabra</name>
    <dbReference type="NCBI Taxonomy" id="79078"/>
    <lineage>
        <taxon>Eukaryota</taxon>
        <taxon>Viridiplantae</taxon>
        <taxon>Streptophyta</taxon>
        <taxon>Embryophyta</taxon>
        <taxon>Tracheophyta</taxon>
        <taxon>Spermatophyta</taxon>
        <taxon>Magnoliopsida</taxon>
        <taxon>eudicotyledons</taxon>
        <taxon>Gunneridae</taxon>
        <taxon>Pentapetalae</taxon>
        <taxon>rosids</taxon>
        <taxon>fabids</taxon>
        <taxon>Fabales</taxon>
        <taxon>Fabaceae</taxon>
        <taxon>Papilionoideae</taxon>
        <taxon>50 kb inversion clade</taxon>
        <taxon>dalbergioids sensu lato</taxon>
        <taxon>Dalbergieae</taxon>
        <taxon>Pterocarpus clade</taxon>
        <taxon>Stylosanthes</taxon>
    </lineage>
</organism>
<reference evidence="1 2" key="1">
    <citation type="journal article" date="2023" name="Plants (Basel)">
        <title>Bridging the Gap: Combining Genomics and Transcriptomics Approaches to Understand Stylosanthes scabra, an Orphan Legume from the Brazilian Caatinga.</title>
        <authorList>
            <person name="Ferreira-Neto J.R.C."/>
            <person name="da Silva M.D."/>
            <person name="Binneck E."/>
            <person name="de Melo N.F."/>
            <person name="da Silva R.H."/>
            <person name="de Melo A.L.T.M."/>
            <person name="Pandolfi V."/>
            <person name="Bustamante F.O."/>
            <person name="Brasileiro-Vidal A.C."/>
            <person name="Benko-Iseppon A.M."/>
        </authorList>
    </citation>
    <scope>NUCLEOTIDE SEQUENCE [LARGE SCALE GENOMIC DNA]</scope>
    <source>
        <tissue evidence="1">Leaves</tissue>
    </source>
</reference>
<evidence type="ECO:0000313" key="2">
    <source>
        <dbReference type="Proteomes" id="UP001341840"/>
    </source>
</evidence>
<keyword evidence="2" id="KW-1185">Reference proteome</keyword>
<accession>A0ABU6WGM9</accession>
<evidence type="ECO:0000313" key="1">
    <source>
        <dbReference type="EMBL" id="MED6184392.1"/>
    </source>
</evidence>
<dbReference type="InterPro" id="IPR032675">
    <property type="entry name" value="LRR_dom_sf"/>
</dbReference>
<proteinExistence type="predicted"/>
<dbReference type="EMBL" id="JASCZI010181541">
    <property type="protein sequence ID" value="MED6184392.1"/>
    <property type="molecule type" value="Genomic_DNA"/>
</dbReference>
<dbReference type="Proteomes" id="UP001341840">
    <property type="component" value="Unassembled WGS sequence"/>
</dbReference>
<comment type="caution">
    <text evidence="1">The sequence shown here is derived from an EMBL/GenBank/DDBJ whole genome shotgun (WGS) entry which is preliminary data.</text>
</comment>
<dbReference type="SUPFAM" id="SSF52047">
    <property type="entry name" value="RNI-like"/>
    <property type="match status" value="1"/>
</dbReference>
<sequence>MGHCLGYQYSGISCLLRKCNNLQHLDLQDTEFLNDECVIELSLLLGNLNVVKLGRNENLTDLSLFAIMPNCPFITEIWMDSTGIGKQKVEEDCLVVNSHVRFLDLSCNPCLNDERVKMIASVCPNLEMMNLSYCRRVSMGAVEVLWRCCKIQRMDLANLGYELSQFQFRVNFEVPTLFVLNLSRLSISNEELSLISKSCYKLKELKLDYCDKITARGKASGEKLQATKNDKFVLL</sequence>
<dbReference type="PANTHER" id="PTHR13318">
    <property type="entry name" value="PARTNER OF PAIRED, ISOFORM B-RELATED"/>
    <property type="match status" value="1"/>
</dbReference>